<reference evidence="2 3" key="1">
    <citation type="submission" date="2018-07" db="EMBL/GenBank/DDBJ databases">
        <title>The complete nuclear genome of the prasinophyte Chloropicon primus (CCMP1205).</title>
        <authorList>
            <person name="Pombert J.-F."/>
            <person name="Otis C."/>
            <person name="Turmel M."/>
            <person name="Lemieux C."/>
        </authorList>
    </citation>
    <scope>NUCLEOTIDE SEQUENCE [LARGE SCALE GENOMIC DNA]</scope>
    <source>
        <strain evidence="2 3">CCMP1205</strain>
    </source>
</reference>
<organism evidence="2 3">
    <name type="scientific">Chloropicon primus</name>
    <dbReference type="NCBI Taxonomy" id="1764295"/>
    <lineage>
        <taxon>Eukaryota</taxon>
        <taxon>Viridiplantae</taxon>
        <taxon>Chlorophyta</taxon>
        <taxon>Chloropicophyceae</taxon>
        <taxon>Chloropicales</taxon>
        <taxon>Chloropicaceae</taxon>
        <taxon>Chloropicon</taxon>
    </lineage>
</organism>
<proteinExistence type="predicted"/>
<evidence type="ECO:0000256" key="1">
    <source>
        <dbReference type="SAM" id="MobiDB-lite"/>
    </source>
</evidence>
<dbReference type="Proteomes" id="UP000316726">
    <property type="component" value="Chromosome 18"/>
</dbReference>
<evidence type="ECO:0000313" key="3">
    <source>
        <dbReference type="Proteomes" id="UP000316726"/>
    </source>
</evidence>
<dbReference type="AlphaFoldDB" id="A0A5B8N0X8"/>
<accession>A0A5B8N0X8</accession>
<gene>
    <name evidence="2" type="ORF">A3770_18p80930</name>
</gene>
<feature type="region of interest" description="Disordered" evidence="1">
    <location>
        <begin position="398"/>
        <end position="422"/>
    </location>
</feature>
<feature type="region of interest" description="Disordered" evidence="1">
    <location>
        <begin position="225"/>
        <end position="276"/>
    </location>
</feature>
<dbReference type="EMBL" id="CP031051">
    <property type="protein sequence ID" value="QDZ25575.1"/>
    <property type="molecule type" value="Genomic_DNA"/>
</dbReference>
<name>A0A5B8N0X8_9CHLO</name>
<feature type="compositionally biased region" description="Polar residues" evidence="1">
    <location>
        <begin position="412"/>
        <end position="422"/>
    </location>
</feature>
<sequence>MTTEDKDEDTATRQWPRRPKVATIEVCQCSHRKASSGGTNQAKKWLLKPRPAKMESLWTLEREVVREGKEVDPTRFLFTFEDISRDEVCSSRPALIIRSVSSGGRVLCLDTRTAGRRGRSKVVLRGYGEGKRVDDRGVWFVLETSEDGKSKGNQIVLANKARPQTRIGPTCIHFLDRVSSRFLLGSSSAPAQDSGKKEAEEEAALVSEAKRLISRLETLVGDEAGVSGRDGLAPTRTLQEDLEGEDFVPKARSRPRKGNKWLETPVSSRRSAEDGGSLAISAEKTISLRTPAIAGPCEEVTSQRVTEAAPAPMTRGRMPVPLQQNLNILAQIRQGVKLHPPAAKFGGKGRRGNPHEVTGLENVHPSVAFTPTPMSTGKQSSGLMTELRRSLAGRRKSMGEGAYTPCSETEESCNWSPLSVNT</sequence>
<keyword evidence="3" id="KW-1185">Reference proteome</keyword>
<evidence type="ECO:0000313" key="2">
    <source>
        <dbReference type="EMBL" id="QDZ25575.1"/>
    </source>
</evidence>
<protein>
    <submittedName>
        <fullName evidence="2">Uncharacterized protein</fullName>
    </submittedName>
</protein>